<accession>A0A2T6C932</accession>
<sequence length="87" mass="9454">MAKYRGKYVFGGVASGEGMDHLRAGDELALIGAFGKVNNVKILETYRYKGRRVYVTDGLGLIYADEVVAVSMPAWKKGSAGRRAKVV</sequence>
<evidence type="ECO:0000313" key="2">
    <source>
        <dbReference type="Proteomes" id="UP000244240"/>
    </source>
</evidence>
<keyword evidence="2" id="KW-1185">Reference proteome</keyword>
<protein>
    <submittedName>
        <fullName evidence="1">Uncharacterized protein</fullName>
    </submittedName>
</protein>
<dbReference type="OrthoDB" id="2989779at2"/>
<dbReference type="RefSeq" id="WP_108021314.1">
    <property type="nucleotide sequence ID" value="NZ_QBKR01000001.1"/>
</dbReference>
<comment type="caution">
    <text evidence="1">The sequence shown here is derived from an EMBL/GenBank/DDBJ whole genome shotgun (WGS) entry which is preliminary data.</text>
</comment>
<dbReference type="EMBL" id="QBKR01000001">
    <property type="protein sequence ID" value="PTX64822.1"/>
    <property type="molecule type" value="Genomic_DNA"/>
</dbReference>
<gene>
    <name evidence="1" type="ORF">C8P63_10139</name>
</gene>
<evidence type="ECO:0000313" key="1">
    <source>
        <dbReference type="EMBL" id="PTX64822.1"/>
    </source>
</evidence>
<name>A0A2T6C932_9BACL</name>
<dbReference type="Proteomes" id="UP000244240">
    <property type="component" value="Unassembled WGS sequence"/>
</dbReference>
<proteinExistence type="predicted"/>
<organism evidence="1 2">
    <name type="scientific">Melghirimyces profundicolus</name>
    <dbReference type="NCBI Taxonomy" id="1242148"/>
    <lineage>
        <taxon>Bacteria</taxon>
        <taxon>Bacillati</taxon>
        <taxon>Bacillota</taxon>
        <taxon>Bacilli</taxon>
        <taxon>Bacillales</taxon>
        <taxon>Thermoactinomycetaceae</taxon>
        <taxon>Melghirimyces</taxon>
    </lineage>
</organism>
<dbReference type="AlphaFoldDB" id="A0A2T6C932"/>
<reference evidence="1 2" key="1">
    <citation type="submission" date="2018-04" db="EMBL/GenBank/DDBJ databases">
        <title>Genomic Encyclopedia of Archaeal and Bacterial Type Strains, Phase II (KMG-II): from individual species to whole genera.</title>
        <authorList>
            <person name="Goeker M."/>
        </authorList>
    </citation>
    <scope>NUCLEOTIDE SEQUENCE [LARGE SCALE GENOMIC DNA]</scope>
    <source>
        <strain evidence="1 2">DSM 45787</strain>
    </source>
</reference>